<reference evidence="7" key="1">
    <citation type="submission" date="2021-01" db="EMBL/GenBank/DDBJ databases">
        <authorList>
            <person name="Corre E."/>
            <person name="Pelletier E."/>
            <person name="Niang G."/>
            <person name="Scheremetjew M."/>
            <person name="Finn R."/>
            <person name="Kale V."/>
            <person name="Holt S."/>
            <person name="Cochrane G."/>
            <person name="Meng A."/>
            <person name="Brown T."/>
            <person name="Cohen L."/>
        </authorList>
    </citation>
    <scope>NUCLEOTIDE SEQUENCE</scope>
    <source>
        <strain evidence="7">CCMP2058</strain>
    </source>
</reference>
<dbReference type="PANTHER" id="PTHR10517:SF14">
    <property type="entry name" value="FOLATE RECEPTOR 1-RELATED"/>
    <property type="match status" value="1"/>
</dbReference>
<evidence type="ECO:0000256" key="4">
    <source>
        <dbReference type="SAM" id="Phobius"/>
    </source>
</evidence>
<evidence type="ECO:0000313" key="7">
    <source>
        <dbReference type="EMBL" id="CAD8454294.1"/>
    </source>
</evidence>
<feature type="chain" id="PRO_5030976066" description="Folate receptor-like domain-containing protein" evidence="5">
    <location>
        <begin position="37"/>
        <end position="334"/>
    </location>
</feature>
<dbReference type="PANTHER" id="PTHR10517">
    <property type="entry name" value="FOLATE RECEPTOR"/>
    <property type="match status" value="1"/>
</dbReference>
<keyword evidence="4" id="KW-0472">Membrane</keyword>
<keyword evidence="3" id="KW-1015">Disulfide bond</keyword>
<feature type="domain" description="Folate receptor-like" evidence="6">
    <location>
        <begin position="99"/>
        <end position="238"/>
    </location>
</feature>
<evidence type="ECO:0000256" key="5">
    <source>
        <dbReference type="SAM" id="SignalP"/>
    </source>
</evidence>
<dbReference type="Pfam" id="PF03024">
    <property type="entry name" value="Folate_rec"/>
    <property type="match status" value="1"/>
</dbReference>
<feature type="transmembrane region" description="Helical" evidence="4">
    <location>
        <begin position="274"/>
        <end position="297"/>
    </location>
</feature>
<dbReference type="InterPro" id="IPR004269">
    <property type="entry name" value="Folate_rcpt"/>
</dbReference>
<dbReference type="AlphaFoldDB" id="A0A7S0H3U3"/>
<accession>A0A7S0H3U3</accession>
<dbReference type="EMBL" id="HBEM01019338">
    <property type="protein sequence ID" value="CAD8454294.1"/>
    <property type="molecule type" value="Transcribed_RNA"/>
</dbReference>
<proteinExistence type="inferred from homology"/>
<evidence type="ECO:0000256" key="1">
    <source>
        <dbReference type="ARBA" id="ARBA00007932"/>
    </source>
</evidence>
<keyword evidence="4" id="KW-1133">Transmembrane helix</keyword>
<comment type="similarity">
    <text evidence="1">Belongs to the folate receptor family.</text>
</comment>
<name>A0A7S0H3U3_9EUKA</name>
<dbReference type="GO" id="GO:0038023">
    <property type="term" value="F:signaling receptor activity"/>
    <property type="evidence" value="ECO:0007669"/>
    <property type="project" value="TreeGrafter"/>
</dbReference>
<organism evidence="7">
    <name type="scientific">Amorphochlora amoebiformis</name>
    <dbReference type="NCBI Taxonomy" id="1561963"/>
    <lineage>
        <taxon>Eukaryota</taxon>
        <taxon>Sar</taxon>
        <taxon>Rhizaria</taxon>
        <taxon>Cercozoa</taxon>
        <taxon>Chlorarachniophyceae</taxon>
        <taxon>Amorphochlora</taxon>
    </lineage>
</organism>
<keyword evidence="4" id="KW-0812">Transmembrane</keyword>
<gene>
    <name evidence="7" type="ORF">LAMO00422_LOCUS13235</name>
</gene>
<sequence>MKRHCYCEPQNCRTNHAPDMQLTAAILAALLSASHAQDLQCRKFSDIYPTGTELCEKMWDGAFVVSDNYTASYTMWHFEDQNPNEAVSQTLHPTGNTSVCNLQYFHKTLPTPEGPDFTECHPWKNEACCTIQTADATNLNTAYGPTYRWDRCGALSPACERFFVQEACFYECSPHIGLYRKFGGHACNQDDPQCTQVYDPSDPTHNTWQVHQMPIRKDYCDSWLLACANDLFCASGGGSYFECARIAPSVRVPVIVNTTTVVVDNEKTELSDGIIGLIVVLGLVAVALVIFLCCVVCREKAGKPMFQPLTESKGGKSDIRLSSVAGTSAPAMNA</sequence>
<dbReference type="GO" id="GO:0009897">
    <property type="term" value="C:external side of plasma membrane"/>
    <property type="evidence" value="ECO:0007669"/>
    <property type="project" value="TreeGrafter"/>
</dbReference>
<evidence type="ECO:0000256" key="3">
    <source>
        <dbReference type="ARBA" id="ARBA00023157"/>
    </source>
</evidence>
<keyword evidence="2 5" id="KW-0732">Signal</keyword>
<dbReference type="InterPro" id="IPR018143">
    <property type="entry name" value="Folate_rcpt-like"/>
</dbReference>
<feature type="signal peptide" evidence="5">
    <location>
        <begin position="1"/>
        <end position="36"/>
    </location>
</feature>
<protein>
    <recommendedName>
        <fullName evidence="6">Folate receptor-like domain-containing protein</fullName>
    </recommendedName>
</protein>
<evidence type="ECO:0000256" key="2">
    <source>
        <dbReference type="ARBA" id="ARBA00022729"/>
    </source>
</evidence>
<evidence type="ECO:0000259" key="6">
    <source>
        <dbReference type="Pfam" id="PF03024"/>
    </source>
</evidence>